<evidence type="ECO:0000256" key="4">
    <source>
        <dbReference type="ARBA" id="ARBA00009712"/>
    </source>
</evidence>
<evidence type="ECO:0000313" key="16">
    <source>
        <dbReference type="Proteomes" id="UP001408594"/>
    </source>
</evidence>
<dbReference type="Gene3D" id="1.10.800.10">
    <property type="entry name" value="Aromatic amino acid hydroxylase"/>
    <property type="match status" value="1"/>
</dbReference>
<dbReference type="PROSITE" id="PS00367">
    <property type="entry name" value="BH4_AAA_HYDROXYL_1"/>
    <property type="match status" value="1"/>
</dbReference>
<comment type="catalytic activity">
    <reaction evidence="1">
        <text>(6R)-L-erythro-5,6,7,8-tetrahydrobiopterin + L-phenylalanine + O2 = (4aS,6R)-4a-hydroxy-L-erythro-5,6,7,8-tetrahydrobiopterin + L-tyrosine</text>
        <dbReference type="Rhea" id="RHEA:20273"/>
        <dbReference type="ChEBI" id="CHEBI:15379"/>
        <dbReference type="ChEBI" id="CHEBI:15642"/>
        <dbReference type="ChEBI" id="CHEBI:58095"/>
        <dbReference type="ChEBI" id="CHEBI:58315"/>
        <dbReference type="ChEBI" id="CHEBI:59560"/>
        <dbReference type="EC" id="1.14.16.1"/>
    </reaction>
</comment>
<dbReference type="SUPFAM" id="SSF56534">
    <property type="entry name" value="Aromatic aminoacid monoxygenases, catalytic and oligomerization domains"/>
    <property type="match status" value="1"/>
</dbReference>
<proteinExistence type="inferred from homology"/>
<protein>
    <recommendedName>
        <fullName evidence="6">Phenylalanine-4-hydroxylase</fullName>
        <ecNumber evidence="5">1.14.16.1</ecNumber>
    </recommendedName>
    <alternativeName>
        <fullName evidence="12">Phe-4-monooxygenase</fullName>
    </alternativeName>
</protein>
<keyword evidence="7" id="KW-0479">Metal-binding</keyword>
<dbReference type="InterPro" id="IPR036329">
    <property type="entry name" value="Aro-AA_hydroxylase_C_sf"/>
</dbReference>
<comment type="pathway">
    <text evidence="3">Amino-acid degradation; L-phenylalanine degradation; acetoacetate and fumarate from L-phenylalanine: step 1/6.</text>
</comment>
<dbReference type="InterPro" id="IPR005960">
    <property type="entry name" value="Phe-4-hydroxylase_mono"/>
</dbReference>
<dbReference type="RefSeq" id="WP_345549583.1">
    <property type="nucleotide sequence ID" value="NZ_BAABRT010000006.1"/>
</dbReference>
<dbReference type="PANTHER" id="PTHR11473">
    <property type="entry name" value="AROMATIC AMINO ACID HYDROXYLASE"/>
    <property type="match status" value="1"/>
</dbReference>
<keyword evidence="10" id="KW-0503">Monooxygenase</keyword>
<feature type="domain" description="Biopterin-dependent aromatic amino acid hydroxylase family profile" evidence="14">
    <location>
        <begin position="1"/>
        <end position="294"/>
    </location>
</feature>
<evidence type="ECO:0000259" key="14">
    <source>
        <dbReference type="PROSITE" id="PS51410"/>
    </source>
</evidence>
<evidence type="ECO:0000256" key="11">
    <source>
        <dbReference type="ARBA" id="ARBA00023232"/>
    </source>
</evidence>
<evidence type="ECO:0000256" key="10">
    <source>
        <dbReference type="ARBA" id="ARBA00023033"/>
    </source>
</evidence>
<reference evidence="15 16" key="1">
    <citation type="submission" date="2024-02" db="EMBL/GenBank/DDBJ databases">
        <title>Microbulbifer aestuariivivens NBRC 112533.</title>
        <authorList>
            <person name="Ichikawa N."/>
            <person name="Katano-Makiyama Y."/>
            <person name="Hidaka K."/>
        </authorList>
    </citation>
    <scope>NUCLEOTIDE SEQUENCE [LARGE SCALE GENOMIC DNA]</scope>
    <source>
        <strain evidence="15 16">NBRC 112533</strain>
    </source>
</reference>
<dbReference type="InterPro" id="IPR019774">
    <property type="entry name" value="Aromatic-AA_hydroxylase_C"/>
</dbReference>
<evidence type="ECO:0000256" key="2">
    <source>
        <dbReference type="ARBA" id="ARBA00001954"/>
    </source>
</evidence>
<evidence type="ECO:0000256" key="6">
    <source>
        <dbReference type="ARBA" id="ARBA00020276"/>
    </source>
</evidence>
<evidence type="ECO:0000256" key="1">
    <source>
        <dbReference type="ARBA" id="ARBA00001060"/>
    </source>
</evidence>
<organism evidence="15 16">
    <name type="scientific">Microbulbifer aestuariivivens</name>
    <dbReference type="NCBI Taxonomy" id="1908308"/>
    <lineage>
        <taxon>Bacteria</taxon>
        <taxon>Pseudomonadati</taxon>
        <taxon>Pseudomonadota</taxon>
        <taxon>Gammaproteobacteria</taxon>
        <taxon>Cellvibrionales</taxon>
        <taxon>Microbulbiferaceae</taxon>
        <taxon>Microbulbifer</taxon>
    </lineage>
</organism>
<dbReference type="EMBL" id="BAABRT010000006">
    <property type="protein sequence ID" value="GAA5524540.1"/>
    <property type="molecule type" value="Genomic_DNA"/>
</dbReference>
<dbReference type="Pfam" id="PF00351">
    <property type="entry name" value="Biopterin_H"/>
    <property type="match status" value="1"/>
</dbReference>
<dbReference type="EC" id="1.14.16.1" evidence="5"/>
<feature type="compositionally biased region" description="Low complexity" evidence="13">
    <location>
        <begin position="1"/>
        <end position="15"/>
    </location>
</feature>
<evidence type="ECO:0000256" key="12">
    <source>
        <dbReference type="ARBA" id="ARBA00029922"/>
    </source>
</evidence>
<comment type="cofactor">
    <cofactor evidence="2">
        <name>Fe(2+)</name>
        <dbReference type="ChEBI" id="CHEBI:29033"/>
    </cofactor>
</comment>
<evidence type="ECO:0000256" key="5">
    <source>
        <dbReference type="ARBA" id="ARBA00011995"/>
    </source>
</evidence>
<keyword evidence="9" id="KW-0408">Iron</keyword>
<evidence type="ECO:0000256" key="8">
    <source>
        <dbReference type="ARBA" id="ARBA00023002"/>
    </source>
</evidence>
<keyword evidence="16" id="KW-1185">Reference proteome</keyword>
<dbReference type="InterPro" id="IPR036951">
    <property type="entry name" value="ArAA_hydroxylase_sf"/>
</dbReference>
<keyword evidence="11" id="KW-0585">Phenylalanine catabolism</keyword>
<dbReference type="Proteomes" id="UP001408594">
    <property type="component" value="Unassembled WGS sequence"/>
</dbReference>
<dbReference type="PROSITE" id="PS51410">
    <property type="entry name" value="BH4_AAA_HYDROXYL_2"/>
    <property type="match status" value="1"/>
</dbReference>
<dbReference type="PRINTS" id="PR00372">
    <property type="entry name" value="FYWHYDRXLASE"/>
</dbReference>
<evidence type="ECO:0000256" key="3">
    <source>
        <dbReference type="ARBA" id="ARBA00005088"/>
    </source>
</evidence>
<dbReference type="NCBIfam" id="TIGR01267">
    <property type="entry name" value="Phe4hydrox_mono"/>
    <property type="match status" value="1"/>
</dbReference>
<evidence type="ECO:0000256" key="9">
    <source>
        <dbReference type="ARBA" id="ARBA00023004"/>
    </source>
</evidence>
<dbReference type="PANTHER" id="PTHR11473:SF24">
    <property type="entry name" value="PHENYLALANINE-4-HYDROXYLASE"/>
    <property type="match status" value="1"/>
</dbReference>
<comment type="caution">
    <text evidence="15">The sequence shown here is derived from an EMBL/GenBank/DDBJ whole genome shotgun (WGS) entry which is preliminary data.</text>
</comment>
<dbReference type="NCBIfam" id="NF008877">
    <property type="entry name" value="PRK11913.1-2"/>
    <property type="match status" value="1"/>
</dbReference>
<comment type="similarity">
    <text evidence="4">Belongs to the biopterin-dependent aromatic amino acid hydroxylase family.</text>
</comment>
<evidence type="ECO:0000256" key="7">
    <source>
        <dbReference type="ARBA" id="ARBA00022723"/>
    </source>
</evidence>
<name>A0ABP9WMU3_9GAMM</name>
<accession>A0ABP9WMU3</accession>
<evidence type="ECO:0000313" key="15">
    <source>
        <dbReference type="EMBL" id="GAA5524540.1"/>
    </source>
</evidence>
<dbReference type="CDD" id="cd03348">
    <property type="entry name" value="pro_PheOH"/>
    <property type="match status" value="1"/>
</dbReference>
<dbReference type="InterPro" id="IPR001273">
    <property type="entry name" value="ArAA_hydroxylase"/>
</dbReference>
<sequence length="294" mass="33246">MTNTTATAKTTTTTNDGSSDRGSGNEKPAGNKTTGSHYKAREPDARGVIHYSELEHSTWRRLIERQRQIVPGRACEEYLQGLAMLDLPTDRIPQLHEISSVLRRETGWEVARVPALIDFETFFGLLAERKFPVATFIRSPEEFDYLREPDIFHEIFGHCAMLTNPAFANFTQRYGQLGLSASAKERAYLARLYWFTVEFGLVHTAQGLRIYGGGILSSPKETLTALGDEPQRLQFHVLDALRTPYRIDIVQPIYYVLDDLQQLQTLTEIDLMAQVQQAIALGLFPPRFPPKDTA</sequence>
<gene>
    <name evidence="15" type="ORF">Maes01_01097</name>
</gene>
<feature type="region of interest" description="Disordered" evidence="13">
    <location>
        <begin position="1"/>
        <end position="44"/>
    </location>
</feature>
<evidence type="ECO:0000256" key="13">
    <source>
        <dbReference type="SAM" id="MobiDB-lite"/>
    </source>
</evidence>
<keyword evidence="8" id="KW-0560">Oxidoreductase</keyword>
<dbReference type="InterPro" id="IPR018301">
    <property type="entry name" value="ArAA_hydroxylase_Fe/CU_BS"/>
</dbReference>